<keyword evidence="4" id="KW-0132">Cell division</keyword>
<dbReference type="Proteomes" id="UP001321741">
    <property type="component" value="Chromosome"/>
</dbReference>
<sequence>MKLSHKMMIVSTVALIGVSPIISASAPVLVQAANESATKKDSDNAGNNDRSSKQTKASKKGTIKLSHNAYVYDKNGKRLKTYMGSAKYTKIPKDKLLNYREKVTIANQDYYDIGSGAFVKAANVGYVDGKKVVKATKTTTAKIKRNAYIYDAKGKTDKKKLKKGQTVNVDQLIYISKKLYYRISGQTNQFIKAANVGTVTGPKLKPVTPAPAKDESLPNDKETVITLSRNAYLYDGNGESSKTLIKKGQQLKVDQLKYIGKKLYYRINDSNYPGTDQWVKKSNVGVIAGKQLKPVNAMPEEDKTVTTVTLARNANVYNDKGVKQSTKTFAKDHTARVTELRYIWVEADNKAELFYKLQSDKNGYLKEADISMVSGAKLVPVNTPETAKNETVTATDTDKKALQDALTDATKVKADDSYKLATKSLRDAYDAAVTSASQINAAVSTIAQVNGAVAKLNTAKAALNGKKVQVKDLTNLTVDEANQIVKLAATANGVDASAVQFSNNNTVLTVTNANGFQQTLNISDYAVAAK</sequence>
<dbReference type="GO" id="GO:0051301">
    <property type="term" value="P:cell division"/>
    <property type="evidence" value="ECO:0007669"/>
    <property type="project" value="UniProtKB-KW"/>
</dbReference>
<feature type="domain" description="S-layer protein C-terminal" evidence="3">
    <location>
        <begin position="55"/>
        <end position="122"/>
    </location>
</feature>
<organism evidence="4 5">
    <name type="scientific">Lactobacillus xylocopicola</name>
    <dbReference type="NCBI Taxonomy" id="2976676"/>
    <lineage>
        <taxon>Bacteria</taxon>
        <taxon>Bacillati</taxon>
        <taxon>Bacillota</taxon>
        <taxon>Bacilli</taxon>
        <taxon>Lactobacillales</taxon>
        <taxon>Lactobacillaceae</taxon>
        <taxon>Lactobacillus</taxon>
    </lineage>
</organism>
<dbReference type="SUPFAM" id="SSF46997">
    <property type="entry name" value="Bacterial immunoglobulin/albumin-binding domains"/>
    <property type="match status" value="1"/>
</dbReference>
<name>A0ABM8BIR7_9LACO</name>
<dbReference type="EMBL" id="AP026803">
    <property type="protein sequence ID" value="BDR61002.1"/>
    <property type="molecule type" value="Genomic_DNA"/>
</dbReference>
<feature type="signal peptide" evidence="2">
    <location>
        <begin position="1"/>
        <end position="24"/>
    </location>
</feature>
<evidence type="ECO:0000313" key="5">
    <source>
        <dbReference type="Proteomes" id="UP001321741"/>
    </source>
</evidence>
<feature type="region of interest" description="Disordered" evidence="1">
    <location>
        <begin position="36"/>
        <end position="60"/>
    </location>
</feature>
<keyword evidence="5" id="KW-1185">Reference proteome</keyword>
<keyword evidence="2" id="KW-0732">Signal</keyword>
<dbReference type="Pfam" id="PF03217">
    <property type="entry name" value="SlpA"/>
    <property type="match status" value="3"/>
</dbReference>
<dbReference type="InterPro" id="IPR009063">
    <property type="entry name" value="Ig/albumin-bd_sf"/>
</dbReference>
<dbReference type="Pfam" id="PF07554">
    <property type="entry name" value="FIVAR"/>
    <property type="match status" value="1"/>
</dbReference>
<feature type="domain" description="S-layer protein C-terminal" evidence="3">
    <location>
        <begin position="135"/>
        <end position="194"/>
    </location>
</feature>
<feature type="domain" description="S-layer protein C-terminal" evidence="3">
    <location>
        <begin position="223"/>
        <end position="272"/>
    </location>
</feature>
<dbReference type="InterPro" id="IPR024968">
    <property type="entry name" value="SlpA_C_lactobacillus"/>
</dbReference>
<dbReference type="Gene3D" id="1.20.120.1850">
    <property type="entry name" value="Ebh helix bundles repeating unit (S and A modules)"/>
    <property type="match status" value="1"/>
</dbReference>
<evidence type="ECO:0000256" key="2">
    <source>
        <dbReference type="SAM" id="SignalP"/>
    </source>
</evidence>
<gene>
    <name evidence="4" type="primary">cdpA</name>
    <name evidence="4" type="ORF">KIM322_12630</name>
</gene>
<evidence type="ECO:0000259" key="3">
    <source>
        <dbReference type="Pfam" id="PF03217"/>
    </source>
</evidence>
<accession>A0ABM8BIR7</accession>
<dbReference type="RefSeq" id="WP_317637239.1">
    <property type="nucleotide sequence ID" value="NZ_AP026803.1"/>
</dbReference>
<proteinExistence type="predicted"/>
<evidence type="ECO:0000256" key="1">
    <source>
        <dbReference type="SAM" id="MobiDB-lite"/>
    </source>
</evidence>
<reference evidence="4 5" key="1">
    <citation type="journal article" date="2023" name="Microbiol. Spectr.">
        <title>Symbiosis of Carpenter Bees with Uncharacterized Lactic Acid Bacteria Showing NAD Auxotrophy.</title>
        <authorList>
            <person name="Kawasaki S."/>
            <person name="Ozawa K."/>
            <person name="Mori T."/>
            <person name="Yamamoto A."/>
            <person name="Ito M."/>
            <person name="Ohkuma M."/>
            <person name="Sakamoto M."/>
            <person name="Matsutani M."/>
        </authorList>
    </citation>
    <scope>NUCLEOTIDE SEQUENCE [LARGE SCALE GENOMIC DNA]</scope>
    <source>
        <strain evidence="4 5">Kim32-2</strain>
    </source>
</reference>
<feature type="chain" id="PRO_5045592211" evidence="2">
    <location>
        <begin position="25"/>
        <end position="530"/>
    </location>
</feature>
<keyword evidence="4" id="KW-0131">Cell cycle</keyword>
<evidence type="ECO:0000313" key="4">
    <source>
        <dbReference type="EMBL" id="BDR61002.1"/>
    </source>
</evidence>
<protein>
    <submittedName>
        <fullName evidence="4">Cell division protein</fullName>
    </submittedName>
</protein>